<feature type="transmembrane region" description="Helical" evidence="6">
    <location>
        <begin position="465"/>
        <end position="490"/>
    </location>
</feature>
<dbReference type="GO" id="GO:0022857">
    <property type="term" value="F:transmembrane transporter activity"/>
    <property type="evidence" value="ECO:0007669"/>
    <property type="project" value="InterPro"/>
</dbReference>
<evidence type="ECO:0000259" key="7">
    <source>
        <dbReference type="PROSITE" id="PS50850"/>
    </source>
</evidence>
<evidence type="ECO:0000256" key="1">
    <source>
        <dbReference type="ARBA" id="ARBA00004141"/>
    </source>
</evidence>
<proteinExistence type="predicted"/>
<dbReference type="InterPro" id="IPR020846">
    <property type="entry name" value="MFS_dom"/>
</dbReference>
<dbReference type="Pfam" id="PF07690">
    <property type="entry name" value="MFS_1"/>
    <property type="match status" value="1"/>
</dbReference>
<dbReference type="PANTHER" id="PTHR23502">
    <property type="entry name" value="MAJOR FACILITATOR SUPERFAMILY"/>
    <property type="match status" value="1"/>
</dbReference>
<dbReference type="SUPFAM" id="SSF103473">
    <property type="entry name" value="MFS general substrate transporter"/>
    <property type="match status" value="1"/>
</dbReference>
<feature type="transmembrane region" description="Helical" evidence="6">
    <location>
        <begin position="129"/>
        <end position="147"/>
    </location>
</feature>
<gene>
    <name evidence="8" type="ORF">SAPIO_CDS3088</name>
</gene>
<dbReference type="PANTHER" id="PTHR23502:SF29">
    <property type="entry name" value="TRANSPORTER, PUTATIVE (AFU_ORTHOLOGUE AFUA_6G06680)-RELATED"/>
    <property type="match status" value="1"/>
</dbReference>
<dbReference type="HOGENOM" id="CLU_008455_13_0_1"/>
<dbReference type="RefSeq" id="XP_016643963.1">
    <property type="nucleotide sequence ID" value="XM_016785957.1"/>
</dbReference>
<feature type="transmembrane region" description="Helical" evidence="6">
    <location>
        <begin position="253"/>
        <end position="275"/>
    </location>
</feature>
<feature type="region of interest" description="Disordered" evidence="5">
    <location>
        <begin position="1"/>
        <end position="22"/>
    </location>
</feature>
<keyword evidence="4 6" id="KW-0472">Membrane</keyword>
<feature type="domain" description="Major facilitator superfamily (MFS) profile" evidence="7">
    <location>
        <begin position="92"/>
        <end position="633"/>
    </location>
</feature>
<feature type="transmembrane region" description="Helical" evidence="6">
    <location>
        <begin position="159"/>
        <end position="177"/>
    </location>
</feature>
<dbReference type="VEuPathDB" id="FungiDB:SAPIO_CDS3088"/>
<keyword evidence="9" id="KW-1185">Reference proteome</keyword>
<comment type="subcellular location">
    <subcellularLocation>
        <location evidence="1">Membrane</location>
        <topology evidence="1">Multi-pass membrane protein</topology>
    </subcellularLocation>
</comment>
<dbReference type="OrthoDB" id="2585655at2759"/>
<evidence type="ECO:0000256" key="4">
    <source>
        <dbReference type="ARBA" id="ARBA00023136"/>
    </source>
</evidence>
<dbReference type="OMA" id="KTDERYW"/>
<evidence type="ECO:0000256" key="5">
    <source>
        <dbReference type="SAM" id="MobiDB-lite"/>
    </source>
</evidence>
<protein>
    <recommendedName>
        <fullName evidence="7">Major facilitator superfamily (MFS) profile domain-containing protein</fullName>
    </recommendedName>
</protein>
<dbReference type="AlphaFoldDB" id="A0A084GA02"/>
<dbReference type="InterPro" id="IPR036259">
    <property type="entry name" value="MFS_trans_sf"/>
</dbReference>
<dbReference type="GO" id="GO:0005886">
    <property type="term" value="C:plasma membrane"/>
    <property type="evidence" value="ECO:0007669"/>
    <property type="project" value="TreeGrafter"/>
</dbReference>
<dbReference type="GeneID" id="27722160"/>
<dbReference type="KEGG" id="sapo:SAPIO_CDS3088"/>
<evidence type="ECO:0000313" key="9">
    <source>
        <dbReference type="Proteomes" id="UP000028545"/>
    </source>
</evidence>
<name>A0A084GA02_PSEDA</name>
<evidence type="ECO:0000313" key="8">
    <source>
        <dbReference type="EMBL" id="KEZ44164.1"/>
    </source>
</evidence>
<dbReference type="PROSITE" id="PS50850">
    <property type="entry name" value="MFS"/>
    <property type="match status" value="1"/>
</dbReference>
<dbReference type="InterPro" id="IPR011701">
    <property type="entry name" value="MFS"/>
</dbReference>
<dbReference type="EMBL" id="JOWA01000088">
    <property type="protein sequence ID" value="KEZ44164.1"/>
    <property type="molecule type" value="Genomic_DNA"/>
</dbReference>
<evidence type="ECO:0000256" key="3">
    <source>
        <dbReference type="ARBA" id="ARBA00022989"/>
    </source>
</evidence>
<organism evidence="8 9">
    <name type="scientific">Pseudallescheria apiosperma</name>
    <name type="common">Scedosporium apiospermum</name>
    <dbReference type="NCBI Taxonomy" id="563466"/>
    <lineage>
        <taxon>Eukaryota</taxon>
        <taxon>Fungi</taxon>
        <taxon>Dikarya</taxon>
        <taxon>Ascomycota</taxon>
        <taxon>Pezizomycotina</taxon>
        <taxon>Sordariomycetes</taxon>
        <taxon>Hypocreomycetidae</taxon>
        <taxon>Microascales</taxon>
        <taxon>Microascaceae</taxon>
        <taxon>Scedosporium</taxon>
    </lineage>
</organism>
<feature type="transmembrane region" description="Helical" evidence="6">
    <location>
        <begin position="533"/>
        <end position="552"/>
    </location>
</feature>
<feature type="transmembrane region" description="Helical" evidence="6">
    <location>
        <begin position="227"/>
        <end position="247"/>
    </location>
</feature>
<keyword evidence="2 6" id="KW-0812">Transmembrane</keyword>
<sequence>MPPIAPNPSSPSRPDRNTSAGATMSWGILESKSLEKVPGTTRYFDDLERPQIADANTLLKCDRSGPVPIILVPQPSDDPNDPLNWPIWKRDTITFILSMSAIFATSLGSILAADTIVMTIIFRTTFTKVALMTGYFLLGVGAAAVFFVPSARIWGKRHAFIFGLILLIASSAWAGSAREFKAPGLGKYGSFIGARVVQGVGCAPFETLVNAAVSDLYFVHQRGIRMAFTNLAVFGGAFFTPILVGKITESLGWYWAFYFVAIFCALCLVLVFLFCPETAYRRDASLNTDMEAEVRHAYDSAQQSPPHTETRISGGTETLANNIPTNLDPAKAEVAGVATSFNPARFIPPKRTFAQSLAPFNGRKTDDAFGELLLRPFALVFHPAFLWACMVQGTMIGWTVFIGAIIASIFTGGPYFWTEVENGYAYAGPFVGALIGFVVAGLGADFSVKWLTRRNNGIYEPEFRIFLTIPAFAAGCAGLYGFAITASQLITGKYHWIVPIIFFGLQVAGMVISTVSSSLYIVDAYRDLAIEGFTMMIIFKNFFSFVLTFFAFDWVTTGMGIKWTIVIIASIQVVIFLTSIPMYIYGKRIRAWSFKHNPVQRLAVMYAPFSRWFDSTITPRINHLYNQSSASKE</sequence>
<feature type="transmembrane region" description="Helical" evidence="6">
    <location>
        <begin position="564"/>
        <end position="585"/>
    </location>
</feature>
<feature type="transmembrane region" description="Helical" evidence="6">
    <location>
        <begin position="423"/>
        <end position="444"/>
    </location>
</feature>
<evidence type="ECO:0000256" key="2">
    <source>
        <dbReference type="ARBA" id="ARBA00022692"/>
    </source>
</evidence>
<reference evidence="8 9" key="1">
    <citation type="journal article" date="2014" name="Genome Announc.">
        <title>Draft genome sequence of the pathogenic fungus Scedosporium apiospermum.</title>
        <authorList>
            <person name="Vandeputte P."/>
            <person name="Ghamrawi S."/>
            <person name="Rechenmann M."/>
            <person name="Iltis A."/>
            <person name="Giraud S."/>
            <person name="Fleury M."/>
            <person name="Thornton C."/>
            <person name="Delhaes L."/>
            <person name="Meyer W."/>
            <person name="Papon N."/>
            <person name="Bouchara J.P."/>
        </authorList>
    </citation>
    <scope>NUCLEOTIDE SEQUENCE [LARGE SCALE GENOMIC DNA]</scope>
    <source>
        <strain evidence="8 9">IHEM 14462</strain>
    </source>
</reference>
<feature type="transmembrane region" description="Helical" evidence="6">
    <location>
        <begin position="496"/>
        <end position="521"/>
    </location>
</feature>
<feature type="transmembrane region" description="Helical" evidence="6">
    <location>
        <begin position="93"/>
        <end position="117"/>
    </location>
</feature>
<accession>A0A084GA02</accession>
<comment type="caution">
    <text evidence="8">The sequence shown here is derived from an EMBL/GenBank/DDBJ whole genome shotgun (WGS) entry which is preliminary data.</text>
</comment>
<feature type="compositionally biased region" description="Pro residues" evidence="5">
    <location>
        <begin position="1"/>
        <end position="11"/>
    </location>
</feature>
<dbReference type="Gene3D" id="1.20.1250.20">
    <property type="entry name" value="MFS general substrate transporter like domains"/>
    <property type="match status" value="1"/>
</dbReference>
<feature type="transmembrane region" description="Helical" evidence="6">
    <location>
        <begin position="395"/>
        <end position="417"/>
    </location>
</feature>
<dbReference type="Proteomes" id="UP000028545">
    <property type="component" value="Unassembled WGS sequence"/>
</dbReference>
<keyword evidence="3 6" id="KW-1133">Transmembrane helix</keyword>
<evidence type="ECO:0000256" key="6">
    <source>
        <dbReference type="SAM" id="Phobius"/>
    </source>
</evidence>